<gene>
    <name evidence="1" type="ORF">WA026_007203</name>
</gene>
<dbReference type="EMBL" id="JARQZJ010000123">
    <property type="protein sequence ID" value="KAK9889837.1"/>
    <property type="molecule type" value="Genomic_DNA"/>
</dbReference>
<sequence length="90" mass="10111">MSDSCENIPEISENETKALEEEDLLAEKAEACVNIREETFYRLNISIGGTACPLHDFLFAPRTYYKKYLRYSSVVPVVDVGCSACLAVLR</sequence>
<keyword evidence="2" id="KW-1185">Reference proteome</keyword>
<evidence type="ECO:0000313" key="1">
    <source>
        <dbReference type="EMBL" id="KAK9889837.1"/>
    </source>
</evidence>
<accession>A0AAW1VAT4</accession>
<comment type="caution">
    <text evidence="1">The sequence shown here is derived from an EMBL/GenBank/DDBJ whole genome shotgun (WGS) entry which is preliminary data.</text>
</comment>
<organism evidence="1 2">
    <name type="scientific">Henosepilachna vigintioctopunctata</name>
    <dbReference type="NCBI Taxonomy" id="420089"/>
    <lineage>
        <taxon>Eukaryota</taxon>
        <taxon>Metazoa</taxon>
        <taxon>Ecdysozoa</taxon>
        <taxon>Arthropoda</taxon>
        <taxon>Hexapoda</taxon>
        <taxon>Insecta</taxon>
        <taxon>Pterygota</taxon>
        <taxon>Neoptera</taxon>
        <taxon>Endopterygota</taxon>
        <taxon>Coleoptera</taxon>
        <taxon>Polyphaga</taxon>
        <taxon>Cucujiformia</taxon>
        <taxon>Coccinelloidea</taxon>
        <taxon>Coccinellidae</taxon>
        <taxon>Epilachninae</taxon>
        <taxon>Epilachnini</taxon>
        <taxon>Henosepilachna</taxon>
    </lineage>
</organism>
<proteinExistence type="predicted"/>
<protein>
    <submittedName>
        <fullName evidence="1">Uncharacterized protein</fullName>
    </submittedName>
</protein>
<dbReference type="AlphaFoldDB" id="A0AAW1VAT4"/>
<reference evidence="1 2" key="1">
    <citation type="submission" date="2023-03" db="EMBL/GenBank/DDBJ databases">
        <title>Genome insight into feeding habits of ladybird beetles.</title>
        <authorList>
            <person name="Li H.-S."/>
            <person name="Huang Y.-H."/>
            <person name="Pang H."/>
        </authorList>
    </citation>
    <scope>NUCLEOTIDE SEQUENCE [LARGE SCALE GENOMIC DNA]</scope>
    <source>
        <strain evidence="1">SYSU_2023b</strain>
        <tissue evidence="1">Whole body</tissue>
    </source>
</reference>
<evidence type="ECO:0000313" key="2">
    <source>
        <dbReference type="Proteomes" id="UP001431783"/>
    </source>
</evidence>
<name>A0AAW1VAT4_9CUCU</name>
<dbReference type="Proteomes" id="UP001431783">
    <property type="component" value="Unassembled WGS sequence"/>
</dbReference>